<dbReference type="SUPFAM" id="SSF51735">
    <property type="entry name" value="NAD(P)-binding Rossmann-fold domains"/>
    <property type="match status" value="1"/>
</dbReference>
<dbReference type="InterPro" id="IPR036291">
    <property type="entry name" value="NAD(P)-bd_dom_sf"/>
</dbReference>
<dbReference type="PANTHER" id="PTHR21708:SF26">
    <property type="entry name" value="2-DEHYDROPANTOATE 2-REDUCTASE"/>
    <property type="match status" value="1"/>
</dbReference>
<keyword evidence="5 9" id="KW-0521">NADP</keyword>
<keyword evidence="6 9" id="KW-0560">Oxidoreductase</keyword>
<evidence type="ECO:0000313" key="13">
    <source>
        <dbReference type="Proteomes" id="UP000823615"/>
    </source>
</evidence>
<comment type="pathway">
    <text evidence="1 9">Cofactor biosynthesis; (R)-pantothenate biosynthesis; (R)-pantoate from 3-methyl-2-oxobutanoate: step 2/2.</text>
</comment>
<evidence type="ECO:0000256" key="8">
    <source>
        <dbReference type="ARBA" id="ARBA00048793"/>
    </source>
</evidence>
<evidence type="ECO:0000256" key="3">
    <source>
        <dbReference type="ARBA" id="ARBA00013014"/>
    </source>
</evidence>
<evidence type="ECO:0000256" key="9">
    <source>
        <dbReference type="RuleBase" id="RU362068"/>
    </source>
</evidence>
<comment type="caution">
    <text evidence="12">The sequence shown here is derived from an EMBL/GenBank/DDBJ whole genome shotgun (WGS) entry which is preliminary data.</text>
</comment>
<evidence type="ECO:0000256" key="6">
    <source>
        <dbReference type="ARBA" id="ARBA00023002"/>
    </source>
</evidence>
<feature type="domain" description="Ketopantoate reductase C-terminal" evidence="11">
    <location>
        <begin position="170"/>
        <end position="293"/>
    </location>
</feature>
<comment type="catalytic activity">
    <reaction evidence="8 9">
        <text>(R)-pantoate + NADP(+) = 2-dehydropantoate + NADPH + H(+)</text>
        <dbReference type="Rhea" id="RHEA:16233"/>
        <dbReference type="ChEBI" id="CHEBI:11561"/>
        <dbReference type="ChEBI" id="CHEBI:15378"/>
        <dbReference type="ChEBI" id="CHEBI:15980"/>
        <dbReference type="ChEBI" id="CHEBI:57783"/>
        <dbReference type="ChEBI" id="CHEBI:58349"/>
        <dbReference type="EC" id="1.1.1.169"/>
    </reaction>
</comment>
<dbReference type="GO" id="GO:0015940">
    <property type="term" value="P:pantothenate biosynthetic process"/>
    <property type="evidence" value="ECO:0007669"/>
    <property type="project" value="UniProtKB-KW"/>
</dbReference>
<evidence type="ECO:0000256" key="1">
    <source>
        <dbReference type="ARBA" id="ARBA00004994"/>
    </source>
</evidence>
<dbReference type="InterPro" id="IPR013328">
    <property type="entry name" value="6PGD_dom2"/>
</dbReference>
<dbReference type="Gene3D" id="1.10.1040.10">
    <property type="entry name" value="N-(1-d-carboxylethyl)-l-norvaline Dehydrogenase, domain 2"/>
    <property type="match status" value="1"/>
</dbReference>
<gene>
    <name evidence="12" type="ORF">IAA97_08745</name>
</gene>
<dbReference type="Pfam" id="PF08546">
    <property type="entry name" value="ApbA_C"/>
    <property type="match status" value="1"/>
</dbReference>
<organism evidence="12 13">
    <name type="scientific">Candidatus Ornithospirochaeta stercoripullorum</name>
    <dbReference type="NCBI Taxonomy" id="2840899"/>
    <lineage>
        <taxon>Bacteria</taxon>
        <taxon>Pseudomonadati</taxon>
        <taxon>Spirochaetota</taxon>
        <taxon>Spirochaetia</taxon>
        <taxon>Spirochaetales</taxon>
        <taxon>Spirochaetaceae</taxon>
        <taxon>Spirochaetaceae incertae sedis</taxon>
        <taxon>Candidatus Ornithospirochaeta</taxon>
    </lineage>
</organism>
<dbReference type="PANTHER" id="PTHR21708">
    <property type="entry name" value="PROBABLE 2-DEHYDROPANTOATE 2-REDUCTASE"/>
    <property type="match status" value="1"/>
</dbReference>
<proteinExistence type="inferred from homology"/>
<dbReference type="InterPro" id="IPR008927">
    <property type="entry name" value="6-PGluconate_DH-like_C_sf"/>
</dbReference>
<evidence type="ECO:0000256" key="7">
    <source>
        <dbReference type="ARBA" id="ARBA00032024"/>
    </source>
</evidence>
<keyword evidence="9" id="KW-0566">Pantothenate biosynthesis</keyword>
<dbReference type="Proteomes" id="UP000823615">
    <property type="component" value="Unassembled WGS sequence"/>
</dbReference>
<comment type="function">
    <text evidence="9">Catalyzes the NADPH-dependent reduction of ketopantoate into pantoic acid.</text>
</comment>
<dbReference type="Pfam" id="PF02558">
    <property type="entry name" value="ApbA"/>
    <property type="match status" value="1"/>
</dbReference>
<dbReference type="AlphaFoldDB" id="A0A9D9E354"/>
<evidence type="ECO:0000256" key="4">
    <source>
        <dbReference type="ARBA" id="ARBA00019465"/>
    </source>
</evidence>
<evidence type="ECO:0000256" key="2">
    <source>
        <dbReference type="ARBA" id="ARBA00007870"/>
    </source>
</evidence>
<reference evidence="12" key="1">
    <citation type="submission" date="2020-10" db="EMBL/GenBank/DDBJ databases">
        <authorList>
            <person name="Gilroy R."/>
        </authorList>
    </citation>
    <scope>NUCLEOTIDE SEQUENCE</scope>
    <source>
        <strain evidence="12">7293</strain>
    </source>
</reference>
<comment type="similarity">
    <text evidence="2 9">Belongs to the ketopantoate reductase family.</text>
</comment>
<dbReference type="EC" id="1.1.1.169" evidence="3 9"/>
<dbReference type="GO" id="GO:0005737">
    <property type="term" value="C:cytoplasm"/>
    <property type="evidence" value="ECO:0007669"/>
    <property type="project" value="TreeGrafter"/>
</dbReference>
<dbReference type="GO" id="GO:0008677">
    <property type="term" value="F:2-dehydropantoate 2-reductase activity"/>
    <property type="evidence" value="ECO:0007669"/>
    <property type="project" value="UniProtKB-EC"/>
</dbReference>
<dbReference type="NCBIfam" id="TIGR00745">
    <property type="entry name" value="apbA_panE"/>
    <property type="match status" value="1"/>
</dbReference>
<evidence type="ECO:0000256" key="5">
    <source>
        <dbReference type="ARBA" id="ARBA00022857"/>
    </source>
</evidence>
<evidence type="ECO:0000259" key="11">
    <source>
        <dbReference type="Pfam" id="PF08546"/>
    </source>
</evidence>
<evidence type="ECO:0000259" key="10">
    <source>
        <dbReference type="Pfam" id="PF02558"/>
    </source>
</evidence>
<feature type="domain" description="Ketopantoate reductase N-terminal" evidence="10">
    <location>
        <begin position="3"/>
        <end position="142"/>
    </location>
</feature>
<dbReference type="InterPro" id="IPR051402">
    <property type="entry name" value="KPR-Related"/>
</dbReference>
<dbReference type="EMBL" id="JADIMT010000099">
    <property type="protein sequence ID" value="MBO8437050.1"/>
    <property type="molecule type" value="Genomic_DNA"/>
</dbReference>
<dbReference type="Gene3D" id="3.40.50.720">
    <property type="entry name" value="NAD(P)-binding Rossmann-like Domain"/>
    <property type="match status" value="1"/>
</dbReference>
<dbReference type="InterPro" id="IPR003710">
    <property type="entry name" value="ApbA"/>
</dbReference>
<dbReference type="SUPFAM" id="SSF48179">
    <property type="entry name" value="6-phosphogluconate dehydrogenase C-terminal domain-like"/>
    <property type="match status" value="1"/>
</dbReference>
<sequence>MKIRIIGAGAVGIAVGWKLKAHSDLAFIVDEERKERYGNGLIYNGEHVDFRFLTPDESDIADLVIFAVKNMQLDDAIKEARPFIDNKTVLMSLLNGIEAESVLASAFGEEKLLYAFITDLSSVHSSFETTCFSDGGRIVFAEKHNEKTERVKAIATLFEEAGQRYTIAEDILHEKWWKFMLNTCFNTLSAILVADYAAISSNPDFIRAVRLVAREVQRVAAAEGIALTQDDIEKMNATVTALRDHGKTSMLQDLLSGRETENRYFAGAVSRLGKKHDISTPLADFVQILLEAKRRCL</sequence>
<name>A0A9D9E354_9SPIO</name>
<evidence type="ECO:0000313" key="12">
    <source>
        <dbReference type="EMBL" id="MBO8437050.1"/>
    </source>
</evidence>
<protein>
    <recommendedName>
        <fullName evidence="4 9">2-dehydropantoate 2-reductase</fullName>
        <ecNumber evidence="3 9">1.1.1.169</ecNumber>
    </recommendedName>
    <alternativeName>
        <fullName evidence="7 9">Ketopantoate reductase</fullName>
    </alternativeName>
</protein>
<reference evidence="12" key="2">
    <citation type="journal article" date="2021" name="PeerJ">
        <title>Extensive microbial diversity within the chicken gut microbiome revealed by metagenomics and culture.</title>
        <authorList>
            <person name="Gilroy R."/>
            <person name="Ravi A."/>
            <person name="Getino M."/>
            <person name="Pursley I."/>
            <person name="Horton D.L."/>
            <person name="Alikhan N.F."/>
            <person name="Baker D."/>
            <person name="Gharbi K."/>
            <person name="Hall N."/>
            <person name="Watson M."/>
            <person name="Adriaenssens E.M."/>
            <person name="Foster-Nyarko E."/>
            <person name="Jarju S."/>
            <person name="Secka A."/>
            <person name="Antonio M."/>
            <person name="Oren A."/>
            <person name="Chaudhuri R.R."/>
            <person name="La Ragione R."/>
            <person name="Hildebrand F."/>
            <person name="Pallen M.J."/>
        </authorList>
    </citation>
    <scope>NUCLEOTIDE SEQUENCE</scope>
    <source>
        <strain evidence="12">7293</strain>
    </source>
</reference>
<accession>A0A9D9E354</accession>
<dbReference type="InterPro" id="IPR013752">
    <property type="entry name" value="KPA_reductase"/>
</dbReference>
<dbReference type="InterPro" id="IPR013332">
    <property type="entry name" value="KPR_N"/>
</dbReference>